<dbReference type="AlphaFoldDB" id="A0AAU9Z3F0"/>
<gene>
    <name evidence="2" type="primary">AI429214</name>
    <name evidence="2" type="ORF">PHOROB_LOCUS5134</name>
</gene>
<proteinExistence type="predicted"/>
<reference evidence="2" key="1">
    <citation type="submission" date="2022-06" db="EMBL/GenBank/DDBJ databases">
        <authorList>
            <person name="Andreotti S."/>
            <person name="Wyler E."/>
        </authorList>
    </citation>
    <scope>NUCLEOTIDE SEQUENCE</scope>
</reference>
<feature type="region of interest" description="Disordered" evidence="1">
    <location>
        <begin position="1"/>
        <end position="82"/>
    </location>
</feature>
<accession>A0AAU9Z3F0</accession>
<dbReference type="InterPro" id="IPR027932">
    <property type="entry name" value="DUF4606"/>
</dbReference>
<dbReference type="Proteomes" id="UP001152836">
    <property type="component" value="Unassembled WGS sequence"/>
</dbReference>
<evidence type="ECO:0000256" key="1">
    <source>
        <dbReference type="SAM" id="MobiDB-lite"/>
    </source>
</evidence>
<dbReference type="Pfam" id="PF15379">
    <property type="entry name" value="DUF4606"/>
    <property type="match status" value="1"/>
</dbReference>
<name>A0AAU9Z3F0_PHORO</name>
<dbReference type="EMBL" id="CALSGD010001393">
    <property type="protein sequence ID" value="CAH6787224.1"/>
    <property type="molecule type" value="Genomic_DNA"/>
</dbReference>
<dbReference type="PANTHER" id="PTHR35256:SF1">
    <property type="entry name" value="EXPRESSED SEQUENCE AI429214"/>
    <property type="match status" value="1"/>
</dbReference>
<organism evidence="2 3">
    <name type="scientific">Phodopus roborovskii</name>
    <name type="common">Roborovski's desert hamster</name>
    <name type="synonym">Cricetulus roborovskii</name>
    <dbReference type="NCBI Taxonomy" id="109678"/>
    <lineage>
        <taxon>Eukaryota</taxon>
        <taxon>Metazoa</taxon>
        <taxon>Chordata</taxon>
        <taxon>Craniata</taxon>
        <taxon>Vertebrata</taxon>
        <taxon>Euteleostomi</taxon>
        <taxon>Mammalia</taxon>
        <taxon>Eutheria</taxon>
        <taxon>Euarchontoglires</taxon>
        <taxon>Glires</taxon>
        <taxon>Rodentia</taxon>
        <taxon>Myomorpha</taxon>
        <taxon>Muroidea</taxon>
        <taxon>Cricetidae</taxon>
        <taxon>Cricetinae</taxon>
        <taxon>Phodopus</taxon>
    </lineage>
</organism>
<evidence type="ECO:0000313" key="2">
    <source>
        <dbReference type="EMBL" id="CAH6787224.1"/>
    </source>
</evidence>
<dbReference type="PANTHER" id="PTHR35256">
    <property type="entry name" value="CHROMOSOME 8 OPEN READING FRAME 48"/>
    <property type="match status" value="1"/>
</dbReference>
<evidence type="ECO:0000313" key="3">
    <source>
        <dbReference type="Proteomes" id="UP001152836"/>
    </source>
</evidence>
<protein>
    <submittedName>
        <fullName evidence="2">AI429214 protein</fullName>
    </submittedName>
</protein>
<keyword evidence="3" id="KW-1185">Reference proteome</keyword>
<comment type="caution">
    <text evidence="2">The sequence shown here is derived from an EMBL/GenBank/DDBJ whole genome shotgun (WGS) entry which is preliminary data.</text>
</comment>
<sequence length="292" mass="33008">MEWISAQEQGDSEEQGGPAQTDGRATQLPEEILRSCTDEVLSSGSISSSREEQSCSHISESPLESEKAPTSSEERDEQPELSVLQKHENKLSQKWINHIKLKEINSERYQSDSRLLTETPGGSAEELNALQSFCTMKVNLIHQREDSRAKKSRRRKRLQFRGIAETSEEDACSCIVPDELWNRVYLKNTRATLAHIGAVKQHVSSQCPSCISKRAQLARSDFLKRRKTLLESLLLQEKIDEHLHTTDLLTRVGEAHRGFPRLSDDPRIIWERVTGKIQMGSSGFGKADSKQV</sequence>